<dbReference type="AlphaFoldDB" id="A0A317X780"/>
<dbReference type="Proteomes" id="UP000246702">
    <property type="component" value="Unassembled WGS sequence"/>
</dbReference>
<protein>
    <submittedName>
        <fullName evidence="1">Uncharacterized protein</fullName>
    </submittedName>
</protein>
<gene>
    <name evidence="1" type="ORF">BO94DRAFT_317750</name>
</gene>
<dbReference type="EMBL" id="MSFK01000005">
    <property type="protein sequence ID" value="PWY94041.1"/>
    <property type="molecule type" value="Genomic_DNA"/>
</dbReference>
<proteinExistence type="predicted"/>
<accession>A0A317X780</accession>
<keyword evidence="2" id="KW-1185">Reference proteome</keyword>
<comment type="caution">
    <text evidence="1">The sequence shown here is derived from an EMBL/GenBank/DDBJ whole genome shotgun (WGS) entry which is preliminary data.</text>
</comment>
<dbReference type="RefSeq" id="XP_025470802.1">
    <property type="nucleotide sequence ID" value="XM_025606880.1"/>
</dbReference>
<evidence type="ECO:0000313" key="2">
    <source>
        <dbReference type="Proteomes" id="UP000246702"/>
    </source>
</evidence>
<sequence>MVQRLRFSLWEPQFLNARDPAFESRFGPFFVSFTIGSFCFSEGIDRWPASGGCRDYDTNGRERPNGGSLFWG</sequence>
<reference evidence="1 2" key="1">
    <citation type="submission" date="2016-12" db="EMBL/GenBank/DDBJ databases">
        <title>The genomes of Aspergillus section Nigri reveals drivers in fungal speciation.</title>
        <authorList>
            <consortium name="DOE Joint Genome Institute"/>
            <person name="Vesth T.C."/>
            <person name="Nybo J."/>
            <person name="Theobald S."/>
            <person name="Brandl J."/>
            <person name="Frisvad J.C."/>
            <person name="Nielsen K.F."/>
            <person name="Lyhne E.K."/>
            <person name="Kogle M.E."/>
            <person name="Kuo A."/>
            <person name="Riley R."/>
            <person name="Clum A."/>
            <person name="Nolan M."/>
            <person name="Lipzen A."/>
            <person name="Salamov A."/>
            <person name="Henrissat B."/>
            <person name="Wiebenga A."/>
            <person name="De Vries R.P."/>
            <person name="Grigoriev I.V."/>
            <person name="Mortensen U.H."/>
            <person name="Andersen M.R."/>
            <person name="Baker S.E."/>
        </authorList>
    </citation>
    <scope>NUCLEOTIDE SEQUENCE [LARGE SCALE GENOMIC DNA]</scope>
    <source>
        <strain evidence="1 2">CBS 115572</strain>
    </source>
</reference>
<organism evidence="1 2">
    <name type="scientific">Aspergillus sclerotioniger CBS 115572</name>
    <dbReference type="NCBI Taxonomy" id="1450535"/>
    <lineage>
        <taxon>Eukaryota</taxon>
        <taxon>Fungi</taxon>
        <taxon>Dikarya</taxon>
        <taxon>Ascomycota</taxon>
        <taxon>Pezizomycotina</taxon>
        <taxon>Eurotiomycetes</taxon>
        <taxon>Eurotiomycetidae</taxon>
        <taxon>Eurotiales</taxon>
        <taxon>Aspergillaceae</taxon>
        <taxon>Aspergillus</taxon>
        <taxon>Aspergillus subgen. Circumdati</taxon>
    </lineage>
</organism>
<name>A0A317X780_9EURO</name>
<dbReference type="GeneID" id="37109023"/>
<evidence type="ECO:0000313" key="1">
    <source>
        <dbReference type="EMBL" id="PWY94041.1"/>
    </source>
</evidence>